<dbReference type="Proteomes" id="UP001385951">
    <property type="component" value="Unassembled WGS sequence"/>
</dbReference>
<evidence type="ECO:0000313" key="2">
    <source>
        <dbReference type="EMBL" id="KAK7682763.1"/>
    </source>
</evidence>
<evidence type="ECO:0000313" key="3">
    <source>
        <dbReference type="Proteomes" id="UP001385951"/>
    </source>
</evidence>
<keyword evidence="3" id="KW-1185">Reference proteome</keyword>
<gene>
    <name evidence="2" type="ORF">QCA50_014146</name>
</gene>
<organism evidence="2 3">
    <name type="scientific">Cerrena zonata</name>
    <dbReference type="NCBI Taxonomy" id="2478898"/>
    <lineage>
        <taxon>Eukaryota</taxon>
        <taxon>Fungi</taxon>
        <taxon>Dikarya</taxon>
        <taxon>Basidiomycota</taxon>
        <taxon>Agaricomycotina</taxon>
        <taxon>Agaricomycetes</taxon>
        <taxon>Polyporales</taxon>
        <taxon>Cerrenaceae</taxon>
        <taxon>Cerrena</taxon>
    </lineage>
</organism>
<name>A0AAW0FM94_9APHY</name>
<feature type="transmembrane region" description="Helical" evidence="1">
    <location>
        <begin position="85"/>
        <end position="107"/>
    </location>
</feature>
<dbReference type="PANTHER" id="PTHR40465:SF1">
    <property type="entry name" value="DUF6534 DOMAIN-CONTAINING PROTEIN"/>
    <property type="match status" value="1"/>
</dbReference>
<sequence length="134" mass="15637">MDTLDSSFATGLVECISISNILYGITFAQFYVYTQNWERDPKWLKCLAIFVILLETAYTACIQRTQYFYSLLAIDDRSVLANIDWSISVVVFISGIAEFIIQGFYVYRMWIFSRNVPLLIGTVSFNHRSQRWLM</sequence>
<dbReference type="PANTHER" id="PTHR40465">
    <property type="entry name" value="CHROMOSOME 1, WHOLE GENOME SHOTGUN SEQUENCE"/>
    <property type="match status" value="1"/>
</dbReference>
<comment type="caution">
    <text evidence="2">The sequence shown here is derived from an EMBL/GenBank/DDBJ whole genome shotgun (WGS) entry which is preliminary data.</text>
</comment>
<dbReference type="AlphaFoldDB" id="A0AAW0FM94"/>
<feature type="transmembrane region" description="Helical" evidence="1">
    <location>
        <begin position="44"/>
        <end position="65"/>
    </location>
</feature>
<accession>A0AAW0FM94</accession>
<evidence type="ECO:0000256" key="1">
    <source>
        <dbReference type="SAM" id="Phobius"/>
    </source>
</evidence>
<keyword evidence="1" id="KW-0472">Membrane</keyword>
<reference evidence="2 3" key="1">
    <citation type="submission" date="2022-09" db="EMBL/GenBank/DDBJ databases">
        <authorList>
            <person name="Palmer J.M."/>
        </authorList>
    </citation>
    <scope>NUCLEOTIDE SEQUENCE [LARGE SCALE GENOMIC DNA]</scope>
    <source>
        <strain evidence="2 3">DSM 7382</strain>
    </source>
</reference>
<keyword evidence="1" id="KW-1133">Transmembrane helix</keyword>
<feature type="transmembrane region" description="Helical" evidence="1">
    <location>
        <begin position="6"/>
        <end position="32"/>
    </location>
</feature>
<keyword evidence="1" id="KW-0812">Transmembrane</keyword>
<proteinExistence type="predicted"/>
<dbReference type="EMBL" id="JASBNA010000034">
    <property type="protein sequence ID" value="KAK7682763.1"/>
    <property type="molecule type" value="Genomic_DNA"/>
</dbReference>
<protein>
    <submittedName>
        <fullName evidence="2">Uncharacterized protein</fullName>
    </submittedName>
</protein>